<feature type="compositionally biased region" description="Acidic residues" evidence="1">
    <location>
        <begin position="72"/>
        <end position="81"/>
    </location>
</feature>
<name>A0A9W9AH04_9AGAR</name>
<evidence type="ECO:0000256" key="1">
    <source>
        <dbReference type="SAM" id="MobiDB-lite"/>
    </source>
</evidence>
<feature type="compositionally biased region" description="Basic and acidic residues" evidence="1">
    <location>
        <begin position="376"/>
        <end position="387"/>
    </location>
</feature>
<keyword evidence="3" id="KW-1185">Reference proteome</keyword>
<gene>
    <name evidence="2" type="ORF">J3R30DRAFT_3402943</name>
</gene>
<dbReference type="OrthoDB" id="2956640at2759"/>
<accession>A0A9W9AH04</accession>
<sequence>MDRATAAQNKETRRLAALQKLEADLKFKESPFPIPFDASGVQKYKSQEEAMKNVHYQRPRVVESSLEETFENMTLDEDDDSRDLTSIRNDKSETDAGSSYSTPSKRDQRKSDTAKSWLLGWLMHVGMFYCHISHTTAYAHLILQLAHILLPNATKPTHDMITFYEFILGMKYHSLCIHSRLFLMPLRSELHHSLDSHLFIILPHIDLLKEMRGYFRYVSGLRLEDGSELEDTWTTMRKGSLKGYENFTDGSIYQCRVIPHPFALCEVWEDLAYPRFFFTHTSPYALLLNAFRTLQVWATRQNGFRGTNALSCSPSEVLCTALQKLQILETEVSAIVSEVKGIYQTIGILRKTFDAERGKAWLKANKPSKDGSGSPGRRDRGSKENENSNHQGGAGGAGGNPNAFNQRLREHGLQGLEFSGGTRGGSNMSGEPREGMILSLSDVKLGSVWSADSLGDTLVAAESGLNDTHGPSPAQQIADDWRRAIPLSRSCTILSASHYTGTRSSLTAVGILPITKTYHAVYRFSRAEAKIRNAVVEMITGLFEL</sequence>
<dbReference type="Proteomes" id="UP001150266">
    <property type="component" value="Unassembled WGS sequence"/>
</dbReference>
<feature type="region of interest" description="Disordered" evidence="1">
    <location>
        <begin position="72"/>
        <end position="108"/>
    </location>
</feature>
<feature type="compositionally biased region" description="Basic and acidic residues" evidence="1">
    <location>
        <begin position="82"/>
        <end position="94"/>
    </location>
</feature>
<protein>
    <submittedName>
        <fullName evidence="2">Uncharacterized protein</fullName>
    </submittedName>
</protein>
<evidence type="ECO:0000313" key="3">
    <source>
        <dbReference type="Proteomes" id="UP001150266"/>
    </source>
</evidence>
<evidence type="ECO:0000313" key="2">
    <source>
        <dbReference type="EMBL" id="KAJ4482376.1"/>
    </source>
</evidence>
<dbReference type="AlphaFoldDB" id="A0A9W9AH04"/>
<organism evidence="2 3">
    <name type="scientific">Lentinula aciculospora</name>
    <dbReference type="NCBI Taxonomy" id="153920"/>
    <lineage>
        <taxon>Eukaryota</taxon>
        <taxon>Fungi</taxon>
        <taxon>Dikarya</taxon>
        <taxon>Basidiomycota</taxon>
        <taxon>Agaricomycotina</taxon>
        <taxon>Agaricomycetes</taxon>
        <taxon>Agaricomycetidae</taxon>
        <taxon>Agaricales</taxon>
        <taxon>Marasmiineae</taxon>
        <taxon>Omphalotaceae</taxon>
        <taxon>Lentinula</taxon>
    </lineage>
</organism>
<dbReference type="EMBL" id="JAOTPV010000005">
    <property type="protein sequence ID" value="KAJ4482376.1"/>
    <property type="molecule type" value="Genomic_DNA"/>
</dbReference>
<proteinExistence type="predicted"/>
<reference evidence="2" key="1">
    <citation type="submission" date="2022-08" db="EMBL/GenBank/DDBJ databases">
        <title>A Global Phylogenomic Analysis of the Shiitake Genus Lentinula.</title>
        <authorList>
            <consortium name="DOE Joint Genome Institute"/>
            <person name="Sierra-Patev S."/>
            <person name="Min B."/>
            <person name="Naranjo-Ortiz M."/>
            <person name="Looney B."/>
            <person name="Konkel Z."/>
            <person name="Slot J.C."/>
            <person name="Sakamoto Y."/>
            <person name="Steenwyk J.L."/>
            <person name="Rokas A."/>
            <person name="Carro J."/>
            <person name="Camarero S."/>
            <person name="Ferreira P."/>
            <person name="Molpeceres G."/>
            <person name="Ruiz-Duenas F.J."/>
            <person name="Serrano A."/>
            <person name="Henrissat B."/>
            <person name="Drula E."/>
            <person name="Hughes K.W."/>
            <person name="Mata J.L."/>
            <person name="Ishikawa N.K."/>
            <person name="Vargas-Isla R."/>
            <person name="Ushijima S."/>
            <person name="Smith C.A."/>
            <person name="Ahrendt S."/>
            <person name="Andreopoulos W."/>
            <person name="He G."/>
            <person name="Labutti K."/>
            <person name="Lipzen A."/>
            <person name="Ng V."/>
            <person name="Riley R."/>
            <person name="Sandor L."/>
            <person name="Barry K."/>
            <person name="Martinez A.T."/>
            <person name="Xiao Y."/>
            <person name="Gibbons J.G."/>
            <person name="Terashima K."/>
            <person name="Grigoriev I.V."/>
            <person name="Hibbett D.S."/>
        </authorList>
    </citation>
    <scope>NUCLEOTIDE SEQUENCE</scope>
    <source>
        <strain evidence="2">JLM2183</strain>
    </source>
</reference>
<feature type="region of interest" description="Disordered" evidence="1">
    <location>
        <begin position="361"/>
        <end position="405"/>
    </location>
</feature>
<comment type="caution">
    <text evidence="2">The sequence shown here is derived from an EMBL/GenBank/DDBJ whole genome shotgun (WGS) entry which is preliminary data.</text>
</comment>